<dbReference type="Proteomes" id="UP000005713">
    <property type="component" value="Unassembled WGS sequence"/>
</dbReference>
<accession>A3K3L9</accession>
<comment type="caution">
    <text evidence="2">The sequence shown here is derived from an EMBL/GenBank/DDBJ whole genome shotgun (WGS) entry which is preliminary data.</text>
</comment>
<evidence type="ECO:0000313" key="3">
    <source>
        <dbReference type="Proteomes" id="UP000005713"/>
    </source>
</evidence>
<protein>
    <submittedName>
        <fullName evidence="2">Uncharacterized protein</fullName>
    </submittedName>
</protein>
<gene>
    <name evidence="2" type="ORF">SSE37_11334</name>
</gene>
<evidence type="ECO:0000313" key="2">
    <source>
        <dbReference type="EMBL" id="EBA08133.1"/>
    </source>
</evidence>
<evidence type="ECO:0000256" key="1">
    <source>
        <dbReference type="SAM" id="SignalP"/>
    </source>
</evidence>
<keyword evidence="3" id="KW-1185">Reference proteome</keyword>
<sequence>MPFRWLAALFLLCTSANAEVITATDGRQFELNEDGTFSEIVLEAASRAPLEIGEPLFTHNAGNYNQNTVRFMPIVTNTTDKTVVGYRFSTTFRSAFGDALFNFSGESSERISPGATSKASAFYYWEDNQFIGDQPYDKLKIFEANGTGSIETEVTAIAFDDGTFWKAQ</sequence>
<name>A3K3L9_SAGS3</name>
<dbReference type="OrthoDB" id="8410895at2"/>
<reference evidence="2 3" key="1">
    <citation type="submission" date="2006-06" db="EMBL/GenBank/DDBJ databases">
        <authorList>
            <person name="Moran M.A."/>
            <person name="Ferriera S."/>
            <person name="Johnson J."/>
            <person name="Kravitz S."/>
            <person name="Beeson K."/>
            <person name="Sutton G."/>
            <person name="Rogers Y.-H."/>
            <person name="Friedman R."/>
            <person name="Frazier M."/>
            <person name="Venter J.C."/>
        </authorList>
    </citation>
    <scope>NUCLEOTIDE SEQUENCE [LARGE SCALE GENOMIC DNA]</scope>
    <source>
        <strain evidence="2 3">E-37</strain>
    </source>
</reference>
<dbReference type="eggNOG" id="ENOG502ZK42">
    <property type="taxonomic scope" value="Bacteria"/>
</dbReference>
<keyword evidence="1" id="KW-0732">Signal</keyword>
<organism evidence="2 3">
    <name type="scientific">Sagittula stellata (strain ATCC 700073 / DSM 11524 / E-37)</name>
    <dbReference type="NCBI Taxonomy" id="388399"/>
    <lineage>
        <taxon>Bacteria</taxon>
        <taxon>Pseudomonadati</taxon>
        <taxon>Pseudomonadota</taxon>
        <taxon>Alphaproteobacteria</taxon>
        <taxon>Rhodobacterales</taxon>
        <taxon>Roseobacteraceae</taxon>
        <taxon>Sagittula</taxon>
    </lineage>
</organism>
<dbReference type="RefSeq" id="WP_005858968.1">
    <property type="nucleotide sequence ID" value="NZ_AAYA01000006.1"/>
</dbReference>
<dbReference type="AlphaFoldDB" id="A3K3L9"/>
<feature type="chain" id="PRO_5002654346" evidence="1">
    <location>
        <begin position="19"/>
        <end position="168"/>
    </location>
</feature>
<dbReference type="EMBL" id="AAYA01000006">
    <property type="protein sequence ID" value="EBA08133.1"/>
    <property type="molecule type" value="Genomic_DNA"/>
</dbReference>
<feature type="signal peptide" evidence="1">
    <location>
        <begin position="1"/>
        <end position="18"/>
    </location>
</feature>
<proteinExistence type="predicted"/>